<dbReference type="GO" id="GO:0016872">
    <property type="term" value="F:intramolecular lyase activity"/>
    <property type="evidence" value="ECO:0007669"/>
    <property type="project" value="InterPro"/>
</dbReference>
<evidence type="ECO:0000259" key="1">
    <source>
        <dbReference type="Pfam" id="PF16036"/>
    </source>
</evidence>
<feature type="domain" description="Chalcone isomerase" evidence="1">
    <location>
        <begin position="26"/>
        <end position="179"/>
    </location>
</feature>
<proteinExistence type="predicted"/>
<sequence length="182" mass="19945">MARSAWGSGIGGLFVAVLLFAGTVQARELAGVRMPDALTFQGRHLSLAHMDLEEKFFFKVYVWSLYLEQKPLEKSEAISANCVKRLQFRFLRKVSRDQLVDAFRDGLASNAALRGGPLKDELERLLGSLKDVSEGGELIITYVPGGGLHVSGEASHGLSVPGKPFADALFVSWLNQHPIFES</sequence>
<evidence type="ECO:0000313" key="3">
    <source>
        <dbReference type="Proteomes" id="UP000217289"/>
    </source>
</evidence>
<dbReference type="Gene3D" id="3.50.70.10">
    <property type="match status" value="1"/>
</dbReference>
<dbReference type="SUPFAM" id="SSF54626">
    <property type="entry name" value="Chalcone isomerase"/>
    <property type="match status" value="1"/>
</dbReference>
<keyword evidence="3" id="KW-1185">Reference proteome</keyword>
<reference evidence="2 3" key="1">
    <citation type="submission" date="2017-06" db="EMBL/GenBank/DDBJ databases">
        <authorList>
            <person name="Kim H.J."/>
            <person name="Triplett B.A."/>
        </authorList>
    </citation>
    <scope>NUCLEOTIDE SEQUENCE [LARGE SCALE GENOMIC DNA]</scope>
    <source>
        <strain evidence="2 3">DSM 14713</strain>
    </source>
</reference>
<dbReference type="InterPro" id="IPR016088">
    <property type="entry name" value="Chalcone_isomerase_3-sand"/>
</dbReference>
<name>A0A250IK33_9BACT</name>
<dbReference type="Proteomes" id="UP000217289">
    <property type="component" value="Chromosome"/>
</dbReference>
<dbReference type="EMBL" id="CP022163">
    <property type="protein sequence ID" value="ATB32139.1"/>
    <property type="molecule type" value="Genomic_DNA"/>
</dbReference>
<organism evidence="2 3">
    <name type="scientific">Melittangium boletus DSM 14713</name>
    <dbReference type="NCBI Taxonomy" id="1294270"/>
    <lineage>
        <taxon>Bacteria</taxon>
        <taxon>Pseudomonadati</taxon>
        <taxon>Myxococcota</taxon>
        <taxon>Myxococcia</taxon>
        <taxon>Myxococcales</taxon>
        <taxon>Cystobacterineae</taxon>
        <taxon>Archangiaceae</taxon>
        <taxon>Melittangium</taxon>
    </lineage>
</organism>
<dbReference type="AlphaFoldDB" id="A0A250IK33"/>
<dbReference type="Pfam" id="PF16036">
    <property type="entry name" value="Chalcone_3"/>
    <property type="match status" value="1"/>
</dbReference>
<accession>A0A250IK33</accession>
<dbReference type="OrthoDB" id="9795336at2"/>
<dbReference type="KEGG" id="mbd:MEBOL_005615"/>
<dbReference type="InterPro" id="IPR016087">
    <property type="entry name" value="Chalcone_isomerase"/>
</dbReference>
<dbReference type="InterPro" id="IPR036298">
    <property type="entry name" value="Chalcone_isomerase_sf"/>
</dbReference>
<evidence type="ECO:0000313" key="2">
    <source>
        <dbReference type="EMBL" id="ATB32139.1"/>
    </source>
</evidence>
<dbReference type="RefSeq" id="WP_095980364.1">
    <property type="nucleotide sequence ID" value="NZ_CP022163.1"/>
</dbReference>
<protein>
    <recommendedName>
        <fullName evidence="1">Chalcone isomerase domain-containing protein</fullName>
    </recommendedName>
</protein>
<gene>
    <name evidence="2" type="ORF">MEBOL_005615</name>
</gene>